<keyword evidence="5 7" id="KW-0720">Serine protease</keyword>
<evidence type="ECO:0000256" key="2">
    <source>
        <dbReference type="ARBA" id="ARBA00022490"/>
    </source>
</evidence>
<dbReference type="InterPro" id="IPR001907">
    <property type="entry name" value="ClpP"/>
</dbReference>
<reference evidence="11 12" key="1">
    <citation type="journal article" date="2015" name="Stand. Genomic Sci.">
        <title>Genomic Encyclopedia of Bacterial and Archaeal Type Strains, Phase III: the genomes of soil and plant-associated and newly described type strains.</title>
        <authorList>
            <person name="Whitman W.B."/>
            <person name="Woyke T."/>
            <person name="Klenk H.P."/>
            <person name="Zhou Y."/>
            <person name="Lilburn T.G."/>
            <person name="Beck B.J."/>
            <person name="De Vos P."/>
            <person name="Vandamme P."/>
            <person name="Eisen J.A."/>
            <person name="Garrity G."/>
            <person name="Hugenholtz P."/>
            <person name="Kyrpides N.C."/>
        </authorList>
    </citation>
    <scope>NUCLEOTIDE SEQUENCE [LARGE SCALE GENOMIC DNA]</scope>
    <source>
        <strain evidence="11 12">CECT 7306</strain>
    </source>
</reference>
<keyword evidence="3 7" id="KW-0645">Protease</keyword>
<comment type="catalytic activity">
    <reaction evidence="6 7 8">
        <text>Hydrolysis of proteins to small peptides in the presence of ATP and magnesium. alpha-casein is the usual test substrate. In the absence of ATP, only oligopeptides shorter than five residues are hydrolyzed (such as succinyl-Leu-Tyr-|-NHMec, and Leu-Tyr-Leu-|-Tyr-Trp, in which cleavage of the -Tyr-|-Leu- and -Tyr-|-Trp bonds also occurs).</text>
        <dbReference type="EC" id="3.4.21.92"/>
    </reaction>
</comment>
<dbReference type="HAMAP" id="MF_00444">
    <property type="entry name" value="ClpP"/>
    <property type="match status" value="1"/>
</dbReference>
<keyword evidence="4 7" id="KW-0378">Hydrolase</keyword>
<dbReference type="NCBIfam" id="NF009205">
    <property type="entry name" value="PRK12553.1"/>
    <property type="match status" value="1"/>
</dbReference>
<name>A0A3N1HU30_9ACTN</name>
<evidence type="ECO:0000256" key="4">
    <source>
        <dbReference type="ARBA" id="ARBA00022801"/>
    </source>
</evidence>
<comment type="subcellular location">
    <subcellularLocation>
        <location evidence="7">Cytoplasm</location>
    </subcellularLocation>
</comment>
<organism evidence="11 12">
    <name type="scientific">Pseudokineococcus lusitanus</name>
    <dbReference type="NCBI Taxonomy" id="763993"/>
    <lineage>
        <taxon>Bacteria</taxon>
        <taxon>Bacillati</taxon>
        <taxon>Actinomycetota</taxon>
        <taxon>Actinomycetes</taxon>
        <taxon>Kineosporiales</taxon>
        <taxon>Kineosporiaceae</taxon>
        <taxon>Pseudokineococcus</taxon>
    </lineage>
</organism>
<proteinExistence type="inferred from homology"/>
<dbReference type="EMBL" id="RJKN01000001">
    <property type="protein sequence ID" value="ROP45872.1"/>
    <property type="molecule type" value="Genomic_DNA"/>
</dbReference>
<keyword evidence="2 7" id="KW-0963">Cytoplasm</keyword>
<feature type="active site" evidence="7 8">
    <location>
        <position position="133"/>
    </location>
</feature>
<dbReference type="FunFam" id="3.90.226.10:FF:000002">
    <property type="entry name" value="ATP-dependent Clp protease proteolytic subunit"/>
    <property type="match status" value="1"/>
</dbReference>
<evidence type="ECO:0000256" key="6">
    <source>
        <dbReference type="ARBA" id="ARBA00034021"/>
    </source>
</evidence>
<dbReference type="EC" id="3.4.21.92" evidence="7"/>
<dbReference type="PANTHER" id="PTHR10381">
    <property type="entry name" value="ATP-DEPENDENT CLP PROTEASE PROTEOLYTIC SUBUNIT"/>
    <property type="match status" value="1"/>
</dbReference>
<dbReference type="GO" id="GO:0009368">
    <property type="term" value="C:endopeptidase Clp complex"/>
    <property type="evidence" value="ECO:0007669"/>
    <property type="project" value="TreeGrafter"/>
</dbReference>
<evidence type="ECO:0000256" key="10">
    <source>
        <dbReference type="SAM" id="MobiDB-lite"/>
    </source>
</evidence>
<dbReference type="InterPro" id="IPR033135">
    <property type="entry name" value="ClpP_His_AS"/>
</dbReference>
<comment type="function">
    <text evidence="7">Cleaves peptides in various proteins in a process that requires ATP hydrolysis. Has a chymotrypsin-like activity. Plays a major role in the degradation of misfolded proteins.</text>
</comment>
<evidence type="ECO:0000256" key="5">
    <source>
        <dbReference type="ARBA" id="ARBA00022825"/>
    </source>
</evidence>
<dbReference type="InterPro" id="IPR029045">
    <property type="entry name" value="ClpP/crotonase-like_dom_sf"/>
</dbReference>
<accession>A0A3N1HU30</accession>
<keyword evidence="12" id="KW-1185">Reference proteome</keyword>
<dbReference type="Pfam" id="PF00574">
    <property type="entry name" value="CLP_protease"/>
    <property type="match status" value="1"/>
</dbReference>
<dbReference type="GO" id="GO:0004176">
    <property type="term" value="F:ATP-dependent peptidase activity"/>
    <property type="evidence" value="ECO:0007669"/>
    <property type="project" value="InterPro"/>
</dbReference>
<gene>
    <name evidence="7" type="primary">clpP</name>
    <name evidence="11" type="ORF">EDC03_0482</name>
</gene>
<evidence type="ECO:0000313" key="11">
    <source>
        <dbReference type="EMBL" id="ROP45872.1"/>
    </source>
</evidence>
<comment type="similarity">
    <text evidence="1 7 9">Belongs to the peptidase S14 family.</text>
</comment>
<evidence type="ECO:0000256" key="7">
    <source>
        <dbReference type="HAMAP-Rule" id="MF_00444"/>
    </source>
</evidence>
<dbReference type="SUPFAM" id="SSF52096">
    <property type="entry name" value="ClpP/crotonase"/>
    <property type="match status" value="1"/>
</dbReference>
<dbReference type="AlphaFoldDB" id="A0A3N1HU30"/>
<evidence type="ECO:0000256" key="3">
    <source>
        <dbReference type="ARBA" id="ARBA00022670"/>
    </source>
</evidence>
<dbReference type="Proteomes" id="UP000276232">
    <property type="component" value="Unassembled WGS sequence"/>
</dbReference>
<dbReference type="GO" id="GO:0005737">
    <property type="term" value="C:cytoplasm"/>
    <property type="evidence" value="ECO:0007669"/>
    <property type="project" value="UniProtKB-SubCell"/>
</dbReference>
<dbReference type="GO" id="GO:0051117">
    <property type="term" value="F:ATPase binding"/>
    <property type="evidence" value="ECO:0007669"/>
    <property type="project" value="TreeGrafter"/>
</dbReference>
<dbReference type="InterPro" id="IPR023562">
    <property type="entry name" value="ClpP/TepA"/>
</dbReference>
<sequence length="213" mass="22648">MVSTPGGTGHGTGPGIGRGPGGSVGLDEHIYQRLLRERIIWLGSEVRDDNANAICAQMLLLAAEDPDKDIHLYINSPGGSVTAGMAIYDTMQFVKPDVATYGMGLAASMGQFLLSSGAKGKRYATPHARIMMHQPSGGFGGTVSDIRIQAELINNMKRTLSEITAEQTGKTVEQISLDNDRDRWFTAAEALEYGFIDHVEAHAADVRGGGGTS</sequence>
<dbReference type="Gene3D" id="3.90.226.10">
    <property type="entry name" value="2-enoyl-CoA Hydratase, Chain A, domain 1"/>
    <property type="match status" value="1"/>
</dbReference>
<feature type="region of interest" description="Disordered" evidence="10">
    <location>
        <begin position="1"/>
        <end position="23"/>
    </location>
</feature>
<evidence type="ECO:0000256" key="1">
    <source>
        <dbReference type="ARBA" id="ARBA00007039"/>
    </source>
</evidence>
<dbReference type="FunCoup" id="A0A3N1HU30">
    <property type="interactions" value="311"/>
</dbReference>
<evidence type="ECO:0000256" key="8">
    <source>
        <dbReference type="PROSITE-ProRule" id="PRU10086"/>
    </source>
</evidence>
<feature type="active site" description="Nucleophile" evidence="7">
    <location>
        <position position="108"/>
    </location>
</feature>
<dbReference type="InParanoid" id="A0A3N1HU30"/>
<dbReference type="PROSITE" id="PS00382">
    <property type="entry name" value="CLP_PROTEASE_HIS"/>
    <property type="match status" value="1"/>
</dbReference>
<evidence type="ECO:0000256" key="9">
    <source>
        <dbReference type="RuleBase" id="RU003567"/>
    </source>
</evidence>
<dbReference type="PANTHER" id="PTHR10381:SF70">
    <property type="entry name" value="ATP-DEPENDENT CLP PROTEASE PROTEOLYTIC SUBUNIT"/>
    <property type="match status" value="1"/>
</dbReference>
<comment type="caution">
    <text evidence="11">The sequence shown here is derived from an EMBL/GenBank/DDBJ whole genome shotgun (WGS) entry which is preliminary data.</text>
</comment>
<evidence type="ECO:0000313" key="12">
    <source>
        <dbReference type="Proteomes" id="UP000276232"/>
    </source>
</evidence>
<dbReference type="CDD" id="cd07017">
    <property type="entry name" value="S14_ClpP_2"/>
    <property type="match status" value="1"/>
</dbReference>
<dbReference type="PRINTS" id="PR00127">
    <property type="entry name" value="CLPPROTEASEP"/>
</dbReference>
<dbReference type="GO" id="GO:0006515">
    <property type="term" value="P:protein quality control for misfolded or incompletely synthesized proteins"/>
    <property type="evidence" value="ECO:0007669"/>
    <property type="project" value="TreeGrafter"/>
</dbReference>
<dbReference type="GO" id="GO:0004252">
    <property type="term" value="F:serine-type endopeptidase activity"/>
    <property type="evidence" value="ECO:0007669"/>
    <property type="project" value="UniProtKB-UniRule"/>
</dbReference>
<dbReference type="NCBIfam" id="NF001368">
    <property type="entry name" value="PRK00277.1"/>
    <property type="match status" value="1"/>
</dbReference>
<protein>
    <recommendedName>
        <fullName evidence="7 9">ATP-dependent Clp protease proteolytic subunit</fullName>
        <ecNumber evidence="7">3.4.21.92</ecNumber>
    </recommendedName>
    <alternativeName>
        <fullName evidence="7">Endopeptidase Clp</fullName>
    </alternativeName>
</protein>
<comment type="subunit">
    <text evidence="7">Fourteen ClpP subunits assemble into 2 heptameric rings which stack back to back to give a disk-like structure with a central cavity, resembling the structure of eukaryotic proteasomes.</text>
</comment>